<dbReference type="GO" id="GO:0005737">
    <property type="term" value="C:cytoplasm"/>
    <property type="evidence" value="ECO:0007669"/>
    <property type="project" value="UniProtKB-SubCell"/>
</dbReference>
<dbReference type="eggNOG" id="KOG2260">
    <property type="taxonomic scope" value="Eukaryota"/>
</dbReference>
<dbReference type="Gene3D" id="1.20.58.610">
    <property type="entry name" value="Cdc37, Hsp90 binding domain"/>
    <property type="match status" value="1"/>
</dbReference>
<dbReference type="SUPFAM" id="SSF101391">
    <property type="entry name" value="Hsp90 co-chaperone CDC37"/>
    <property type="match status" value="1"/>
</dbReference>
<feature type="domain" description="Cdc37 Hsp90 binding" evidence="5">
    <location>
        <begin position="107"/>
        <end position="260"/>
    </location>
</feature>
<feature type="region of interest" description="Disordered" evidence="4">
    <location>
        <begin position="453"/>
        <end position="537"/>
    </location>
</feature>
<feature type="region of interest" description="Disordered" evidence="4">
    <location>
        <begin position="299"/>
        <end position="322"/>
    </location>
</feature>
<evidence type="ECO:0000259" key="6">
    <source>
        <dbReference type="SMART" id="SM01071"/>
    </source>
</evidence>
<dbReference type="SUPFAM" id="SSF56112">
    <property type="entry name" value="Protein kinase-like (PK-like)"/>
    <property type="match status" value="1"/>
</dbReference>
<evidence type="ECO:0000256" key="3">
    <source>
        <dbReference type="ARBA" id="ARBA00022490"/>
    </source>
</evidence>
<dbReference type="GO" id="GO:0006457">
    <property type="term" value="P:protein folding"/>
    <property type="evidence" value="ECO:0007669"/>
    <property type="project" value="TreeGrafter"/>
</dbReference>
<dbReference type="eggNOG" id="KOG2464">
    <property type="taxonomic scope" value="Eukaryota"/>
</dbReference>
<evidence type="ECO:0000313" key="8">
    <source>
        <dbReference type="EMBL" id="EQL03230.1"/>
    </source>
</evidence>
<protein>
    <submittedName>
        <fullName evidence="8">GSG2, Protein Kinase</fullName>
    </submittedName>
</protein>
<sequence length="925" mass="102536">MESAGDAKDDQPPPPPEGVHSGDREQPTYSKMMAVLLDQVNKALDEKKPEDRYVAMIREIQEHEDKVKTLQSDLMVKLDDLEKEDKKKITSADIHTGFDSSHVNKANPSGESTQVELLNPQFSTSSAAPAAANEEVEASPEAKQFAQIKANDFAKSLDFLSRRPHILTERETDGLLVLAFDAALERKDDESRQYVHQALLLQYCRALGKDGVNLFFKRITTKGHQAQEVFYKDVQETTMKIRNRSREILAERAQEAESGGGVEQIQLHAVEPGTVIQVQVPPVGSGAAAVPASVVAARGAASGTGSGAAAKSAKSSSRGRMRQMSWRLAARERRELTRLGLLGRGLGRLREPKQVSEEMWLCIQSDYCATEPLPRQQRQHEPRLANPNHQHEVARDMPRTTASRQYGKPSKRTKAERLFAELPLSPRRKPTAAVAAADPVTCVAEQLSTLCLEGETKPTRSPRKTVKEKPPKEKPSAPPQRRLNARHVTAASTERGPEGPETGSPAPSPSVAAAGKPSSTNGKAAKNQASAEPPSDASLRVLTWDDVCPPGDCIAKIAEASFAEVYRVSNERGTSIIKVIRLESPIKPQTKAQVKSGLVDEEPHSQDDERYLIQGKATKQLLETHQAFQRRMKRQDPGRAQFYPSPSRYADQTRFLAVELGDAGTALEDWELADESQLWDVFLLEAVALARAEEIAMFEHRDLHEGNVCVKRVGPARQRDAKRGGFFGYSGLDMTILDYGLSRAQDLSVTEAKPVAFDLDRDLSLFTSTHASQCTVYRQMRSFLLRGDRKCIPPEGHRTPHAKGIDGPLSWDTYAPYTNVLWLAYLYRYLGDSFKGAKRDLTRFSKETKEMWKHLDPEANDDVLCFGSAADVVCFAGEAGWIREEQLRGTEASMLDKEDSIIVSQAGGASPARRRQSWRRTRQRV</sequence>
<dbReference type="SMART" id="SM01071">
    <property type="entry name" value="CDC37_N"/>
    <property type="match status" value="1"/>
</dbReference>
<dbReference type="SMART" id="SM01331">
    <property type="entry name" value="DUF3635"/>
    <property type="match status" value="1"/>
</dbReference>
<comment type="similarity">
    <text evidence="2">Belongs to the CDC37 family.</text>
</comment>
<evidence type="ECO:0000256" key="2">
    <source>
        <dbReference type="ARBA" id="ARBA00006222"/>
    </source>
</evidence>
<dbReference type="Pfam" id="PF08565">
    <property type="entry name" value="CDC37_M"/>
    <property type="match status" value="1"/>
</dbReference>
<keyword evidence="8" id="KW-0418">Kinase</keyword>
<dbReference type="GO" id="GO:0019901">
    <property type="term" value="F:protein kinase binding"/>
    <property type="evidence" value="ECO:0007669"/>
    <property type="project" value="InterPro"/>
</dbReference>
<keyword evidence="8" id="KW-0808">Transferase</keyword>
<dbReference type="EMBL" id="KE652224">
    <property type="protein sequence ID" value="EQL03230.1"/>
    <property type="molecule type" value="Genomic_DNA"/>
</dbReference>
<feature type="compositionally biased region" description="Basic and acidic residues" evidence="4">
    <location>
        <begin position="465"/>
        <end position="475"/>
    </location>
</feature>
<dbReference type="GO" id="GO:0051082">
    <property type="term" value="F:unfolded protein binding"/>
    <property type="evidence" value="ECO:0007669"/>
    <property type="project" value="TreeGrafter"/>
</dbReference>
<feature type="domain" description="Serine/threonine-protein kinase haspin C-terminal" evidence="7">
    <location>
        <begin position="763"/>
        <end position="865"/>
    </location>
</feature>
<dbReference type="PANTHER" id="PTHR12800">
    <property type="entry name" value="CDC37-RELATED"/>
    <property type="match status" value="1"/>
</dbReference>
<feature type="compositionally biased region" description="Basic and acidic residues" evidence="4">
    <location>
        <begin position="1"/>
        <end position="11"/>
    </location>
</feature>
<evidence type="ECO:0000256" key="4">
    <source>
        <dbReference type="SAM" id="MobiDB-lite"/>
    </source>
</evidence>
<feature type="compositionally biased region" description="Basic residues" evidence="4">
    <location>
        <begin position="912"/>
        <end position="925"/>
    </location>
</feature>
<feature type="region of interest" description="Disordered" evidence="4">
    <location>
        <begin position="905"/>
        <end position="925"/>
    </location>
</feature>
<dbReference type="InterPro" id="IPR011009">
    <property type="entry name" value="Kinase-like_dom_sf"/>
</dbReference>
<evidence type="ECO:0000259" key="7">
    <source>
        <dbReference type="SMART" id="SM01331"/>
    </source>
</evidence>
<gene>
    <name evidence="8" type="ORF">OCS_01059</name>
</gene>
<dbReference type="InterPro" id="IPR013855">
    <property type="entry name" value="Cdc37_N_dom"/>
</dbReference>
<reference evidence="8 9" key="1">
    <citation type="journal article" date="2013" name="Chin. Sci. Bull.">
        <title>Genome survey uncovers the secrets of sex and lifestyle in caterpillar fungus.</title>
        <authorList>
            <person name="Hu X."/>
            <person name="Zhang Y."/>
            <person name="Xiao G."/>
            <person name="Zheng P."/>
            <person name="Xia Y."/>
            <person name="Zhang X."/>
            <person name="St Leger R.J."/>
            <person name="Liu X."/>
            <person name="Wang C."/>
        </authorList>
    </citation>
    <scope>NUCLEOTIDE SEQUENCE [LARGE SCALE GENOMIC DNA]</scope>
    <source>
        <strain evidence="9">Co18 / CGMCC 3.14243</strain>
        <tissue evidence="8">Fruit-body</tissue>
    </source>
</reference>
<dbReference type="HOGENOM" id="CLU_315692_0_0_1"/>
<comment type="subcellular location">
    <subcellularLocation>
        <location evidence="1">Cytoplasm</location>
    </subcellularLocation>
</comment>
<feature type="region of interest" description="Disordered" evidence="4">
    <location>
        <begin position="374"/>
        <end position="415"/>
    </location>
</feature>
<evidence type="ECO:0000313" key="9">
    <source>
        <dbReference type="Proteomes" id="UP000019374"/>
    </source>
</evidence>
<feature type="compositionally biased region" description="Low complexity" evidence="4">
    <location>
        <begin position="509"/>
        <end position="519"/>
    </location>
</feature>
<dbReference type="GO" id="GO:0051087">
    <property type="term" value="F:protein-folding chaperone binding"/>
    <property type="evidence" value="ECO:0007669"/>
    <property type="project" value="TreeGrafter"/>
</dbReference>
<dbReference type="Proteomes" id="UP000019374">
    <property type="component" value="Unassembled WGS sequence"/>
</dbReference>
<dbReference type="GO" id="GO:0050821">
    <property type="term" value="P:protein stabilization"/>
    <property type="evidence" value="ECO:0007669"/>
    <property type="project" value="TreeGrafter"/>
</dbReference>
<keyword evidence="3" id="KW-0963">Cytoplasm</keyword>
<organism evidence="8 9">
    <name type="scientific">Ophiocordyceps sinensis (strain Co18 / CGMCC 3.14243)</name>
    <name type="common">Yarsagumba caterpillar fungus</name>
    <name type="synonym">Hirsutella sinensis</name>
    <dbReference type="NCBI Taxonomy" id="911162"/>
    <lineage>
        <taxon>Eukaryota</taxon>
        <taxon>Fungi</taxon>
        <taxon>Dikarya</taxon>
        <taxon>Ascomycota</taxon>
        <taxon>Pezizomycotina</taxon>
        <taxon>Sordariomycetes</taxon>
        <taxon>Hypocreomycetidae</taxon>
        <taxon>Hypocreales</taxon>
        <taxon>Ophiocordycipitaceae</taxon>
        <taxon>Ophiocordyceps</taxon>
    </lineage>
</organism>
<dbReference type="PANTHER" id="PTHR12800:SF4">
    <property type="entry name" value="HSP90 CO-CHAPERONE CDC37"/>
    <property type="match status" value="1"/>
</dbReference>
<feature type="region of interest" description="Disordered" evidence="4">
    <location>
        <begin position="1"/>
        <end position="30"/>
    </location>
</feature>
<dbReference type="InterPro" id="IPR038189">
    <property type="entry name" value="Cdc37_Hsp90-bd_sf"/>
</dbReference>
<evidence type="ECO:0000256" key="1">
    <source>
        <dbReference type="ARBA" id="ARBA00004496"/>
    </source>
</evidence>
<dbReference type="FunFam" id="1.20.58.610:FF:000002">
    <property type="entry name" value="Hsp90 co-chaperone Cdc37, putative"/>
    <property type="match status" value="1"/>
</dbReference>
<evidence type="ECO:0000259" key="5">
    <source>
        <dbReference type="SMART" id="SM01070"/>
    </source>
</evidence>
<dbReference type="Gene3D" id="3.30.200.20">
    <property type="entry name" value="Phosphorylase Kinase, domain 1"/>
    <property type="match status" value="1"/>
</dbReference>
<dbReference type="Pfam" id="PF12330">
    <property type="entry name" value="Haspin_kinase"/>
    <property type="match status" value="1"/>
</dbReference>
<feature type="domain" description="Cdc37 N-terminal" evidence="6">
    <location>
        <begin position="1"/>
        <end position="101"/>
    </location>
</feature>
<dbReference type="AlphaFoldDB" id="T5ACP7"/>
<accession>T5ACP7</accession>
<dbReference type="InterPro" id="IPR013874">
    <property type="entry name" value="Cdc37_Hsp90-bd"/>
</dbReference>
<dbReference type="InterPro" id="IPR024604">
    <property type="entry name" value="GSG2_C"/>
</dbReference>
<dbReference type="Gene3D" id="1.10.510.10">
    <property type="entry name" value="Transferase(Phosphotransferase) domain 1"/>
    <property type="match status" value="1"/>
</dbReference>
<dbReference type="OrthoDB" id="21018at2759"/>
<feature type="compositionally biased region" description="Low complexity" evidence="4">
    <location>
        <begin position="299"/>
        <end position="318"/>
    </location>
</feature>
<dbReference type="InterPro" id="IPR004918">
    <property type="entry name" value="Cdc37"/>
</dbReference>
<dbReference type="GO" id="GO:0016301">
    <property type="term" value="F:kinase activity"/>
    <property type="evidence" value="ECO:0007669"/>
    <property type="project" value="UniProtKB-KW"/>
</dbReference>
<name>T5ACP7_OPHSC</name>
<dbReference type="GO" id="GO:0031072">
    <property type="term" value="F:heat shock protein binding"/>
    <property type="evidence" value="ECO:0007669"/>
    <property type="project" value="TreeGrafter"/>
</dbReference>
<proteinExistence type="inferred from homology"/>
<dbReference type="SMART" id="SM01070">
    <property type="entry name" value="CDC37_M"/>
    <property type="match status" value="1"/>
</dbReference>
<feature type="compositionally biased region" description="Basic and acidic residues" evidence="4">
    <location>
        <begin position="378"/>
        <end position="398"/>
    </location>
</feature>